<dbReference type="SUPFAM" id="SSF48295">
    <property type="entry name" value="TrpR-like"/>
    <property type="match status" value="1"/>
</dbReference>
<dbReference type="EMBL" id="CP062229">
    <property type="protein sequence ID" value="UVC19230.1"/>
    <property type="molecule type" value="Genomic_DNA"/>
</dbReference>
<dbReference type="Pfam" id="PF01527">
    <property type="entry name" value="HTH_Tnp_1"/>
    <property type="match status" value="1"/>
</dbReference>
<organism evidence="1 2">
    <name type="scientific">Mesorhizobium onobrychidis</name>
    <dbReference type="NCBI Taxonomy" id="2775404"/>
    <lineage>
        <taxon>Bacteria</taxon>
        <taxon>Pseudomonadati</taxon>
        <taxon>Pseudomonadota</taxon>
        <taxon>Alphaproteobacteria</taxon>
        <taxon>Hyphomicrobiales</taxon>
        <taxon>Phyllobacteriaceae</taxon>
        <taxon>Mesorhizobium</taxon>
    </lineage>
</organism>
<evidence type="ECO:0000313" key="1">
    <source>
        <dbReference type="EMBL" id="UVC19230.1"/>
    </source>
</evidence>
<dbReference type="InterPro" id="IPR002514">
    <property type="entry name" value="Transposase_8"/>
</dbReference>
<dbReference type="InterPro" id="IPR010921">
    <property type="entry name" value="Trp_repressor/repl_initiator"/>
</dbReference>
<reference evidence="1" key="1">
    <citation type="submission" date="2020-09" db="EMBL/GenBank/DDBJ databases">
        <title>Rhizobia associated with sainfoin plants.</title>
        <authorList>
            <person name="Asharfi S."/>
            <person name="Kuzmanovic N."/>
            <person name="Bunk B."/>
            <person name="Sproeer C."/>
            <person name="Becker M."/>
            <person name="Thuenen T."/>
        </authorList>
    </citation>
    <scope>NUCLEOTIDE SEQUENCE</scope>
    <source>
        <strain evidence="1">OM4</strain>
    </source>
</reference>
<dbReference type="Proteomes" id="UP001058098">
    <property type="component" value="Chromosome"/>
</dbReference>
<accession>A0ABY5R6Y6</accession>
<protein>
    <submittedName>
        <fullName evidence="1">Transposase</fullName>
    </submittedName>
</protein>
<sequence>MIADTLEPNAIISEVARRYGLRPRQVSAWRREARKKSASVLQDILLPSCRLLCNHPVWAAADA</sequence>
<keyword evidence="2" id="KW-1185">Reference proteome</keyword>
<name>A0ABY5R6Y6_9HYPH</name>
<dbReference type="RefSeq" id="WP_374120424.1">
    <property type="nucleotide sequence ID" value="NZ_CP062229.1"/>
</dbReference>
<gene>
    <name evidence="1" type="ORF">IHQ72_33135</name>
</gene>
<proteinExistence type="predicted"/>
<evidence type="ECO:0000313" key="2">
    <source>
        <dbReference type="Proteomes" id="UP001058098"/>
    </source>
</evidence>